<comment type="caution">
    <text evidence="2">The sequence shown here is derived from an EMBL/GenBank/DDBJ whole genome shotgun (WGS) entry which is preliminary data.</text>
</comment>
<dbReference type="EMBL" id="JAHRIQ010070997">
    <property type="protein sequence ID" value="MEQ2244366.1"/>
    <property type="molecule type" value="Genomic_DNA"/>
</dbReference>
<evidence type="ECO:0000313" key="2">
    <source>
        <dbReference type="EMBL" id="MEQ2244366.1"/>
    </source>
</evidence>
<feature type="compositionally biased region" description="Basic and acidic residues" evidence="1">
    <location>
        <begin position="1"/>
        <end position="11"/>
    </location>
</feature>
<evidence type="ECO:0000313" key="3">
    <source>
        <dbReference type="Proteomes" id="UP001482620"/>
    </source>
</evidence>
<feature type="region of interest" description="Disordered" evidence="1">
    <location>
        <begin position="1"/>
        <end position="20"/>
    </location>
</feature>
<sequence>MYLHVFGKDPASKTAKTGVTRGGIAGASRECLRREPRSGRGFLGNGVAYEQRLEICELGSDDYMPIETIVLRGTRTVL</sequence>
<name>A0ABV0UH06_9TELE</name>
<protein>
    <submittedName>
        <fullName evidence="2">Uncharacterized protein</fullName>
    </submittedName>
</protein>
<gene>
    <name evidence="2" type="ORF">ILYODFUR_016356</name>
</gene>
<organism evidence="2 3">
    <name type="scientific">Ilyodon furcidens</name>
    <name type="common">goldbreast splitfin</name>
    <dbReference type="NCBI Taxonomy" id="33524"/>
    <lineage>
        <taxon>Eukaryota</taxon>
        <taxon>Metazoa</taxon>
        <taxon>Chordata</taxon>
        <taxon>Craniata</taxon>
        <taxon>Vertebrata</taxon>
        <taxon>Euteleostomi</taxon>
        <taxon>Actinopterygii</taxon>
        <taxon>Neopterygii</taxon>
        <taxon>Teleostei</taxon>
        <taxon>Neoteleostei</taxon>
        <taxon>Acanthomorphata</taxon>
        <taxon>Ovalentaria</taxon>
        <taxon>Atherinomorphae</taxon>
        <taxon>Cyprinodontiformes</taxon>
        <taxon>Goodeidae</taxon>
        <taxon>Ilyodon</taxon>
    </lineage>
</organism>
<accession>A0ABV0UH06</accession>
<reference evidence="2 3" key="1">
    <citation type="submission" date="2021-06" db="EMBL/GenBank/DDBJ databases">
        <authorList>
            <person name="Palmer J.M."/>
        </authorList>
    </citation>
    <scope>NUCLEOTIDE SEQUENCE [LARGE SCALE GENOMIC DNA]</scope>
    <source>
        <strain evidence="3">if_2019</strain>
        <tissue evidence="2">Muscle</tissue>
    </source>
</reference>
<dbReference type="Proteomes" id="UP001482620">
    <property type="component" value="Unassembled WGS sequence"/>
</dbReference>
<keyword evidence="3" id="KW-1185">Reference proteome</keyword>
<evidence type="ECO:0000256" key="1">
    <source>
        <dbReference type="SAM" id="MobiDB-lite"/>
    </source>
</evidence>
<proteinExistence type="predicted"/>